<reference evidence="1 2" key="1">
    <citation type="submission" date="2023-09" db="EMBL/GenBank/DDBJ databases">
        <title>The genome sequence of Streptomyces anthocyanicus.</title>
        <authorList>
            <person name="Mo P."/>
        </authorList>
    </citation>
    <scope>NUCLEOTIDE SEQUENCE [LARGE SCALE GENOMIC DNA]</scope>
    <source>
        <strain evidence="1 2">JCM 4387</strain>
    </source>
</reference>
<name>A0ABY9UAI3_STRVL</name>
<organism evidence="1 2">
    <name type="scientific">Streptomyces violaceus</name>
    <name type="common">Streptomyces venezuelae</name>
    <dbReference type="NCBI Taxonomy" id="1936"/>
    <lineage>
        <taxon>Bacteria</taxon>
        <taxon>Bacillati</taxon>
        <taxon>Actinomycetota</taxon>
        <taxon>Actinomycetes</taxon>
        <taxon>Kitasatosporales</taxon>
        <taxon>Streptomycetaceae</taxon>
        <taxon>Streptomyces</taxon>
    </lineage>
</organism>
<keyword evidence="2" id="KW-1185">Reference proteome</keyword>
<proteinExistence type="predicted"/>
<evidence type="ECO:0000313" key="1">
    <source>
        <dbReference type="EMBL" id="WND19891.1"/>
    </source>
</evidence>
<gene>
    <name evidence="1" type="ORF">RI060_22180</name>
</gene>
<sequence>MVNAEVERICGGMADLCEPLHDAFARAGEENKKRNGDLSGRDYGWLTTHNVRGRAHLYLAGAELGVWKLTGNHRRNGELWVSDGSYRARVLHAPSEKVVPPPGHNAQRRAFYANDPLSIFEGMEPLWGPANDRLLVLWRLDAETGAPAFRVVRPIGAWKYGRKEQIDIDFPLPQTASAMSDLAFQPTDAGINLSIPASKEEGNAYGAGGISG</sequence>
<protein>
    <submittedName>
        <fullName evidence="1">Uncharacterized protein</fullName>
    </submittedName>
</protein>
<accession>A0ABY9UAI3</accession>
<dbReference type="Proteomes" id="UP001249394">
    <property type="component" value="Chromosome"/>
</dbReference>
<dbReference type="EMBL" id="CP134213">
    <property type="protein sequence ID" value="WND19891.1"/>
    <property type="molecule type" value="Genomic_DNA"/>
</dbReference>
<evidence type="ECO:0000313" key="2">
    <source>
        <dbReference type="Proteomes" id="UP001249394"/>
    </source>
</evidence>